<evidence type="ECO:0000313" key="2">
    <source>
        <dbReference type="Proteomes" id="UP000060071"/>
    </source>
</evidence>
<dbReference type="EMBL" id="CP013910">
    <property type="protein sequence ID" value="ALW87685.1"/>
    <property type="molecule type" value="Genomic_DNA"/>
</dbReference>
<reference evidence="1 2" key="1">
    <citation type="submission" date="2015-12" db="EMBL/GenBank/DDBJ databases">
        <authorList>
            <person name="Kim M.K."/>
            <person name="Srinivasan S."/>
            <person name="Lee J.-J."/>
            <person name="Kim K."/>
        </authorList>
    </citation>
    <scope>NUCLEOTIDE SEQUENCE [LARGE SCALE GENOMIC DNA]</scope>
    <source>
        <strain evidence="1 2">BM2</strain>
    </source>
</reference>
<gene>
    <name evidence="1" type="ORF">AUC44_01225</name>
</gene>
<name>A0ABM5X1X3_9DEIO</name>
<accession>A0ABM5X1X3</accession>
<evidence type="ECO:0000313" key="1">
    <source>
        <dbReference type="EMBL" id="ALW87685.1"/>
    </source>
</evidence>
<dbReference type="Proteomes" id="UP000060071">
    <property type="component" value="Chromosome"/>
</dbReference>
<sequence>MGAQELGEVVAGGGDGGAALADEGGEVAQQLEGEVLGGLAAAEVGEGLGLFEGGGEGGGEAEPADAQAGPVELAEGADVEDGGVGGEGAEAGGWGVSVKGRSRRVSSSRVGRRVSWRCAARRCRAGWGRVVPVGLWWVGVRNARRGWWVRVWCAKWSGSRCWAVTGVPVRWAPAARMTSMAPK</sequence>
<organism evidence="1 2">
    <name type="scientific">Deinococcus actinosclerus</name>
    <dbReference type="NCBI Taxonomy" id="1768108"/>
    <lineage>
        <taxon>Bacteria</taxon>
        <taxon>Thermotogati</taxon>
        <taxon>Deinococcota</taxon>
        <taxon>Deinococci</taxon>
        <taxon>Deinococcales</taxon>
        <taxon>Deinococcaceae</taxon>
        <taxon>Deinococcus</taxon>
    </lineage>
</organism>
<proteinExistence type="predicted"/>
<protein>
    <submittedName>
        <fullName evidence="1">Uncharacterized protein</fullName>
    </submittedName>
</protein>
<keyword evidence="2" id="KW-1185">Reference proteome</keyword>